<dbReference type="PANTHER" id="PTHR21266">
    <property type="entry name" value="IRON-SULFUR DOMAIN CONTAINING PROTEIN"/>
    <property type="match status" value="1"/>
</dbReference>
<keyword evidence="4" id="KW-1185">Reference proteome</keyword>
<proteinExistence type="predicted"/>
<dbReference type="PANTHER" id="PTHR21266:SF60">
    <property type="entry name" value="3-KETOSTEROID-9-ALPHA-MONOOXYGENASE, OXYGENASE COMPONENT"/>
    <property type="match status" value="1"/>
</dbReference>
<evidence type="ECO:0000313" key="4">
    <source>
        <dbReference type="Proteomes" id="UP000664771"/>
    </source>
</evidence>
<organism evidence="3 4">
    <name type="scientific">Acetobacter sacchari</name>
    <dbReference type="NCBI Taxonomy" id="2661687"/>
    <lineage>
        <taxon>Bacteria</taxon>
        <taxon>Pseudomonadati</taxon>
        <taxon>Pseudomonadota</taxon>
        <taxon>Alphaproteobacteria</taxon>
        <taxon>Acetobacterales</taxon>
        <taxon>Acetobacteraceae</taxon>
        <taxon>Acetobacter</taxon>
    </lineage>
</organism>
<dbReference type="GO" id="GO:0051213">
    <property type="term" value="F:dioxygenase activity"/>
    <property type="evidence" value="ECO:0007669"/>
    <property type="project" value="UniProtKB-KW"/>
</dbReference>
<dbReference type="Pfam" id="PF19112">
    <property type="entry name" value="VanA_C"/>
    <property type="match status" value="1"/>
</dbReference>
<dbReference type="EMBL" id="JAFVMF010000004">
    <property type="protein sequence ID" value="MBO1359026.1"/>
    <property type="molecule type" value="Genomic_DNA"/>
</dbReference>
<dbReference type="Gene3D" id="3.90.380.10">
    <property type="entry name" value="Naphthalene 1,2-dioxygenase Alpha Subunit, Chain A, domain 1"/>
    <property type="match status" value="1"/>
</dbReference>
<keyword evidence="1" id="KW-0560">Oxidoreductase</keyword>
<accession>A0ABS3LSZ2</accession>
<sequence>MTDLAARPEDDDRAILDQWYPVAFLASLKASETSVRLLGYDLLVSGDDDGVAVRRAGTAALLPARKAHACLWTTLGRPKGDVVEIAEAAEPDRRVVPCGAINVRTSGLRVVENFLDMAHFPFVHTNILGAEPITEVAPYRTEHRVDVDEIWATECRFEQPQAARSSVGGMTTDYAYRVAAPFLTLLYKSCPNDPTRPDVICLFVRPVDQERSVAYPVMFLIDGTSSQAELAQFQQRIFVQDRIILENQRPARLPLSPKAEIPTRADSVSVAYRRWLKAAGVRYGAVG</sequence>
<feature type="domain" description="Vanillate O-demethylase oxygenase-like C-terminal catalytic" evidence="2">
    <location>
        <begin position="108"/>
        <end position="279"/>
    </location>
</feature>
<reference evidence="3 4" key="1">
    <citation type="submission" date="2021-03" db="EMBL/GenBank/DDBJ databases">
        <title>The complete genome sequence of Acetobacter sacchari TBRC 11175.</title>
        <authorList>
            <person name="Charoenyingcharoen P."/>
            <person name="Yukphan P."/>
        </authorList>
    </citation>
    <scope>NUCLEOTIDE SEQUENCE [LARGE SCALE GENOMIC DNA]</scope>
    <source>
        <strain evidence="3 4">TBRC 11175</strain>
    </source>
</reference>
<evidence type="ECO:0000256" key="1">
    <source>
        <dbReference type="ARBA" id="ARBA00023002"/>
    </source>
</evidence>
<gene>
    <name evidence="3" type="ORF">J2D73_04330</name>
</gene>
<dbReference type="SUPFAM" id="SSF55961">
    <property type="entry name" value="Bet v1-like"/>
    <property type="match status" value="1"/>
</dbReference>
<evidence type="ECO:0000259" key="2">
    <source>
        <dbReference type="Pfam" id="PF19112"/>
    </source>
</evidence>
<keyword evidence="3" id="KW-0223">Dioxygenase</keyword>
<dbReference type="Proteomes" id="UP000664771">
    <property type="component" value="Unassembled WGS sequence"/>
</dbReference>
<dbReference type="InterPro" id="IPR050584">
    <property type="entry name" value="Cholesterol_7-desaturase"/>
</dbReference>
<comment type="caution">
    <text evidence="3">The sequence shown here is derived from an EMBL/GenBank/DDBJ whole genome shotgun (WGS) entry which is preliminary data.</text>
</comment>
<evidence type="ECO:0000313" key="3">
    <source>
        <dbReference type="EMBL" id="MBO1359026.1"/>
    </source>
</evidence>
<dbReference type="RefSeq" id="WP_207879758.1">
    <property type="nucleotide sequence ID" value="NZ_JAFVMF010000004.1"/>
</dbReference>
<dbReference type="InterPro" id="IPR044043">
    <property type="entry name" value="VanA_C_cat"/>
</dbReference>
<protein>
    <submittedName>
        <fullName evidence="3">Aromatic ring-hydroxylating dioxygenase subunit alpha</fullName>
    </submittedName>
</protein>
<name>A0ABS3LSZ2_9PROT</name>